<reference evidence="1 2" key="1">
    <citation type="submission" date="2016-06" db="EMBL/GenBank/DDBJ databases">
        <authorList>
            <person name="Olsen C.W."/>
            <person name="Carey S."/>
            <person name="Hinshaw L."/>
            <person name="Karasin A.I."/>
        </authorList>
    </citation>
    <scope>NUCLEOTIDE SEQUENCE [LARGE SCALE GENOMIC DNA]</scope>
    <source>
        <strain evidence="1 2">LZ-22</strain>
    </source>
</reference>
<dbReference type="OrthoDB" id="4543032at2"/>
<dbReference type="RefSeq" id="WP_092607668.1">
    <property type="nucleotide sequence ID" value="NZ_FMYF01000003.1"/>
</dbReference>
<evidence type="ECO:0008006" key="3">
    <source>
        <dbReference type="Google" id="ProtNLM"/>
    </source>
</evidence>
<dbReference type="AlphaFoldDB" id="A0A1G6GGC0"/>
<name>A0A1G6GGC0_9ACTN</name>
<keyword evidence="2" id="KW-1185">Reference proteome</keyword>
<gene>
    <name evidence="1" type="ORF">GA0111570_103192</name>
</gene>
<dbReference type="Proteomes" id="UP000199086">
    <property type="component" value="Unassembled WGS sequence"/>
</dbReference>
<sequence>MGTWITLLLAVPFVGWLAAVVVGTQRRERRRLEALESGARAHGWTYTAHASEIRPRPPKLREWHRRIRFLEGFAGRQDGQEFAVAHIVHESTDPESPGRRTHATICWIRMPFPLNEVRIVPVELAEERRRLVGGELHSTGEPDFDARYRILTGDELLGRMAAGPVVRSLLLAHQRPWSVTLQGVTLVAERADRVPRNVEDGMNGVAIAMAVARALTGRGRLR</sequence>
<dbReference type="STRING" id="1577474.GA0111570_103192"/>
<proteinExistence type="predicted"/>
<evidence type="ECO:0000313" key="1">
    <source>
        <dbReference type="EMBL" id="SDB81010.1"/>
    </source>
</evidence>
<dbReference type="EMBL" id="FMYF01000003">
    <property type="protein sequence ID" value="SDB81010.1"/>
    <property type="molecule type" value="Genomic_DNA"/>
</dbReference>
<organism evidence="1 2">
    <name type="scientific">Raineyella antarctica</name>
    <dbReference type="NCBI Taxonomy" id="1577474"/>
    <lineage>
        <taxon>Bacteria</taxon>
        <taxon>Bacillati</taxon>
        <taxon>Actinomycetota</taxon>
        <taxon>Actinomycetes</taxon>
        <taxon>Propionibacteriales</taxon>
        <taxon>Propionibacteriaceae</taxon>
        <taxon>Raineyella</taxon>
    </lineage>
</organism>
<accession>A0A1G6GGC0</accession>
<protein>
    <recommendedName>
        <fullName evidence="3">DUF3137 domain-containing protein</fullName>
    </recommendedName>
</protein>
<evidence type="ECO:0000313" key="2">
    <source>
        <dbReference type="Proteomes" id="UP000199086"/>
    </source>
</evidence>